<feature type="compositionally biased region" description="Basic residues" evidence="1">
    <location>
        <begin position="98"/>
        <end position="109"/>
    </location>
</feature>
<evidence type="ECO:0000313" key="2">
    <source>
        <dbReference type="EnsemblPlants" id="TuG1812S0001343000.01.T01"/>
    </source>
</evidence>
<proteinExistence type="predicted"/>
<reference evidence="2" key="2">
    <citation type="submission" date="2022-06" db="UniProtKB">
        <authorList>
            <consortium name="EnsemblPlants"/>
        </authorList>
    </citation>
    <scope>IDENTIFICATION</scope>
</reference>
<organism evidence="2 3">
    <name type="scientific">Triticum urartu</name>
    <name type="common">Red wild einkorn</name>
    <name type="synonym">Crithodium urartu</name>
    <dbReference type="NCBI Taxonomy" id="4572"/>
    <lineage>
        <taxon>Eukaryota</taxon>
        <taxon>Viridiplantae</taxon>
        <taxon>Streptophyta</taxon>
        <taxon>Embryophyta</taxon>
        <taxon>Tracheophyta</taxon>
        <taxon>Spermatophyta</taxon>
        <taxon>Magnoliopsida</taxon>
        <taxon>Liliopsida</taxon>
        <taxon>Poales</taxon>
        <taxon>Poaceae</taxon>
        <taxon>BOP clade</taxon>
        <taxon>Pooideae</taxon>
        <taxon>Triticodae</taxon>
        <taxon>Triticeae</taxon>
        <taxon>Triticinae</taxon>
        <taxon>Triticum</taxon>
    </lineage>
</organism>
<dbReference type="Proteomes" id="UP000015106">
    <property type="component" value="Unassembled WGS sequence"/>
</dbReference>
<feature type="compositionally biased region" description="Basic and acidic residues" evidence="1">
    <location>
        <begin position="52"/>
        <end position="68"/>
    </location>
</feature>
<dbReference type="Gramene" id="TuG1812S0001343000.01.T01">
    <property type="protein sequence ID" value="TuG1812S0001343000.01.T01"/>
    <property type="gene ID" value="TuG1812S0001343000.01"/>
</dbReference>
<name>A0A8R7VAE1_TRIUA</name>
<accession>A0A8R7VAE1</accession>
<feature type="compositionally biased region" description="Basic residues" evidence="1">
    <location>
        <begin position="117"/>
        <end position="135"/>
    </location>
</feature>
<reference evidence="3" key="1">
    <citation type="journal article" date="2013" name="Nature">
        <title>Draft genome of the wheat A-genome progenitor Triticum urartu.</title>
        <authorList>
            <person name="Ling H.Q."/>
            <person name="Zhao S."/>
            <person name="Liu D."/>
            <person name="Wang J."/>
            <person name="Sun H."/>
            <person name="Zhang C."/>
            <person name="Fan H."/>
            <person name="Li D."/>
            <person name="Dong L."/>
            <person name="Tao Y."/>
            <person name="Gao C."/>
            <person name="Wu H."/>
            <person name="Li Y."/>
            <person name="Cui Y."/>
            <person name="Guo X."/>
            <person name="Zheng S."/>
            <person name="Wang B."/>
            <person name="Yu K."/>
            <person name="Liang Q."/>
            <person name="Yang W."/>
            <person name="Lou X."/>
            <person name="Chen J."/>
            <person name="Feng M."/>
            <person name="Jian J."/>
            <person name="Zhang X."/>
            <person name="Luo G."/>
            <person name="Jiang Y."/>
            <person name="Liu J."/>
            <person name="Wang Z."/>
            <person name="Sha Y."/>
            <person name="Zhang B."/>
            <person name="Wu H."/>
            <person name="Tang D."/>
            <person name="Shen Q."/>
            <person name="Xue P."/>
            <person name="Zou S."/>
            <person name="Wang X."/>
            <person name="Liu X."/>
            <person name="Wang F."/>
            <person name="Yang Y."/>
            <person name="An X."/>
            <person name="Dong Z."/>
            <person name="Zhang K."/>
            <person name="Zhang X."/>
            <person name="Luo M.C."/>
            <person name="Dvorak J."/>
            <person name="Tong Y."/>
            <person name="Wang J."/>
            <person name="Yang H."/>
            <person name="Li Z."/>
            <person name="Wang D."/>
            <person name="Zhang A."/>
            <person name="Wang J."/>
        </authorList>
    </citation>
    <scope>NUCLEOTIDE SEQUENCE</scope>
    <source>
        <strain evidence="3">cv. G1812</strain>
    </source>
</reference>
<evidence type="ECO:0000313" key="3">
    <source>
        <dbReference type="Proteomes" id="UP000015106"/>
    </source>
</evidence>
<evidence type="ECO:0000256" key="1">
    <source>
        <dbReference type="SAM" id="MobiDB-lite"/>
    </source>
</evidence>
<dbReference type="AlphaFoldDB" id="A0A8R7VAE1"/>
<feature type="region of interest" description="Disordered" evidence="1">
    <location>
        <begin position="1"/>
        <end position="135"/>
    </location>
</feature>
<feature type="compositionally biased region" description="Basic and acidic residues" evidence="1">
    <location>
        <begin position="9"/>
        <end position="26"/>
    </location>
</feature>
<keyword evidence="3" id="KW-1185">Reference proteome</keyword>
<dbReference type="EnsemblPlants" id="TuG1812S0001343000.01.T01">
    <property type="protein sequence ID" value="TuG1812S0001343000.01.T01"/>
    <property type="gene ID" value="TuG1812S0001343000.01"/>
</dbReference>
<protein>
    <submittedName>
        <fullName evidence="2">Uncharacterized protein</fullName>
    </submittedName>
</protein>
<sequence length="135" mass="15001">RRVRARRIRVADEARPHEAGVLDDQRLQVPPRRRLRQDGCAGGGEHQLPGRGGDRCLEGGGEDAEHPGRAVQGDMHGQHPRHCRDDQGEEGAVELRQRLGRVGRRHRGAMRAAAGQPRRRLPVSHRHARRPGSSA</sequence>